<sequence length="169" mass="18010">MEEQERNGPTVNGDQSVSRPYAAISVSAMPQNQNRPLQSFVPVPKGENNGLSIREVQTSTNTSMAEDNTQLLPINHSFSKNTDYVPVVSKLNATVSINNSNSATNTNANPINFKSNIATGNTELSGNSNNCSGNTQNGTSNLDLYQAAQQIQTGNQTKPMIAAATTTAY</sequence>
<evidence type="ECO:0000313" key="2">
    <source>
        <dbReference type="EMBL" id="POM84020.1"/>
    </source>
</evidence>
<proteinExistence type="predicted"/>
<comment type="caution">
    <text evidence="2">The sequence shown here is derived from an EMBL/GenBank/DDBJ whole genome shotgun (WGS) entry which is preliminary data.</text>
</comment>
<reference evidence="2 3" key="1">
    <citation type="submission" date="2014-04" db="EMBL/GenBank/DDBJ databases">
        <title>Comparative Genomics of Cryptosporidium Species.</title>
        <authorList>
            <person name="Silva J.C."/>
            <person name="Su Q."/>
            <person name="Chalmers R."/>
            <person name="Chibucos M.C."/>
            <person name="Elwin K."/>
            <person name="Godinez A."/>
            <person name="Guo F."/>
            <person name="Huynh K."/>
            <person name="Orvis J."/>
            <person name="Ott S."/>
            <person name="Sadzewicz L."/>
            <person name="Sengamalay N."/>
            <person name="Shetty A."/>
            <person name="Sun M."/>
            <person name="Tallon L."/>
            <person name="Xiao L."/>
            <person name="Zhang H."/>
            <person name="Fraser C.M."/>
            <person name="Zhu G."/>
            <person name="Kissinger J."/>
            <person name="Widmer G."/>
        </authorList>
    </citation>
    <scope>NUCLEOTIDE SEQUENCE [LARGE SCALE GENOMIC DNA]</scope>
    <source>
        <strain evidence="2 3">UKMEL1</strain>
    </source>
</reference>
<gene>
    <name evidence="2" type="ORF">CmeUKMEL1_10305</name>
</gene>
<evidence type="ECO:0000256" key="1">
    <source>
        <dbReference type="SAM" id="MobiDB-lite"/>
    </source>
</evidence>
<organism evidence="2 3">
    <name type="scientific">Cryptosporidium meleagridis</name>
    <dbReference type="NCBI Taxonomy" id="93969"/>
    <lineage>
        <taxon>Eukaryota</taxon>
        <taxon>Sar</taxon>
        <taxon>Alveolata</taxon>
        <taxon>Apicomplexa</taxon>
        <taxon>Conoidasida</taxon>
        <taxon>Coccidia</taxon>
        <taxon>Eucoccidiorida</taxon>
        <taxon>Eimeriorina</taxon>
        <taxon>Cryptosporidiidae</taxon>
        <taxon>Cryptosporidium</taxon>
    </lineage>
</organism>
<accession>A0A2P4Z220</accession>
<protein>
    <submittedName>
        <fullName evidence="2">Uncharacterized protein</fullName>
    </submittedName>
</protein>
<name>A0A2P4Z220_9CRYT</name>
<keyword evidence="3" id="KW-1185">Reference proteome</keyword>
<dbReference type="VEuPathDB" id="CryptoDB:CmeUKMEL1_10305"/>
<dbReference type="EMBL" id="JIBK01000034">
    <property type="protein sequence ID" value="POM84020.1"/>
    <property type="molecule type" value="Genomic_DNA"/>
</dbReference>
<dbReference type="Proteomes" id="UP000236928">
    <property type="component" value="Unassembled WGS sequence"/>
</dbReference>
<dbReference type="AlphaFoldDB" id="A0A2P4Z220"/>
<feature type="compositionally biased region" description="Polar residues" evidence="1">
    <location>
        <begin position="28"/>
        <end position="37"/>
    </location>
</feature>
<feature type="region of interest" description="Disordered" evidence="1">
    <location>
        <begin position="28"/>
        <end position="48"/>
    </location>
</feature>
<evidence type="ECO:0000313" key="3">
    <source>
        <dbReference type="Proteomes" id="UP000236928"/>
    </source>
</evidence>